<dbReference type="EMBL" id="BARS01038709">
    <property type="protein sequence ID" value="GAG25639.1"/>
    <property type="molecule type" value="Genomic_DNA"/>
</dbReference>
<accession>X0W465</accession>
<dbReference type="AlphaFoldDB" id="X0W465"/>
<feature type="non-terminal residue" evidence="1">
    <location>
        <position position="1"/>
    </location>
</feature>
<protein>
    <submittedName>
        <fullName evidence="1">Uncharacterized protein</fullName>
    </submittedName>
</protein>
<evidence type="ECO:0000313" key="1">
    <source>
        <dbReference type="EMBL" id="GAG25639.1"/>
    </source>
</evidence>
<name>X0W465_9ZZZZ</name>
<reference evidence="1" key="1">
    <citation type="journal article" date="2014" name="Front. Microbiol.">
        <title>High frequency of phylogenetically diverse reductive dehalogenase-homologous genes in deep subseafloor sedimentary metagenomes.</title>
        <authorList>
            <person name="Kawai M."/>
            <person name="Futagami T."/>
            <person name="Toyoda A."/>
            <person name="Takaki Y."/>
            <person name="Nishi S."/>
            <person name="Hori S."/>
            <person name="Arai W."/>
            <person name="Tsubouchi T."/>
            <person name="Morono Y."/>
            <person name="Uchiyama I."/>
            <person name="Ito T."/>
            <person name="Fujiyama A."/>
            <person name="Inagaki F."/>
            <person name="Takami H."/>
        </authorList>
    </citation>
    <scope>NUCLEOTIDE SEQUENCE</scope>
    <source>
        <strain evidence="1">Expedition CK06-06</strain>
    </source>
</reference>
<proteinExistence type="predicted"/>
<organism evidence="1">
    <name type="scientific">marine sediment metagenome</name>
    <dbReference type="NCBI Taxonomy" id="412755"/>
    <lineage>
        <taxon>unclassified sequences</taxon>
        <taxon>metagenomes</taxon>
        <taxon>ecological metagenomes</taxon>
    </lineage>
</organism>
<gene>
    <name evidence="1" type="ORF">S01H1_59197</name>
</gene>
<comment type="caution">
    <text evidence="1">The sequence shown here is derived from an EMBL/GenBank/DDBJ whole genome shotgun (WGS) entry which is preliminary data.</text>
</comment>
<sequence>PTFVSGEIIKDTVWYAGASPYVIEDDIHVRSKATLTIEPGVRIESKGGPLIIQGQLQALGDKDGSPCYRYYAAGCPYGTILYRSRA</sequence>